<dbReference type="InterPro" id="IPR004193">
    <property type="entry name" value="Glyco_hydro_13_N"/>
</dbReference>
<proteinExistence type="inferred from homology"/>
<keyword evidence="6 10" id="KW-0328">Glycosyltransferase</keyword>
<sequence length="696" mass="80654">MLIKKAGDLLTENKWLEQSIISSEDIYYFHEGTSHFSHHFMGAHPVVEDGVKGYRFTVWAPNAIKVGLAHDRNGYHGLGESDLLYKIPDSGLWTRFFPEIKEGIFYKYHIISPHGESLLRADPYAFEAEVRPATASVTADIEGYVWHDAAWRRKQKEPYNKPLHIYEMHFGTWKQKDDMSFYTYREMAELLIPYLVEMSYTHVEFMPLSEHPYDLSWGYQNTGYFAPTSRYGTPKDLMFLIDQLHQAGIGVILDWVPAHFARDAHGLRMFDGTPLYEYADPLKSDKPGWGTLSFDYSKPEVRSFLISNAIYWMEKYHIDGLRIDAVTSMLRLDFEKNEGQYTLNEFGGVENLEAIDFIKQLNTTIYHYYPNALMMAEESSAWPGVTSPVFADGLGFNYKWNMGWMNDTLEYFKTDFRYRPYKHNLLTFPVVYAQADNHLLPLSHDEVVHGKKSLLDKMPGNYEQKFAGLRALLGYFMTFPGKKLLFMGGEFGQFIEWKDEEPLDWFLLDYESHRKLHAYSKALNELYIREKGLWELDHSGEGYEWISADDHSQSVISYLRKGKKPGDTLIVVINLQPVARQNYRIGIARPGSYTEIFNSDDTEFGGEGQHVNNEIRTEKTSWHGQPNSLVLTLPPLSVVILKKTTRGRVKSDAKPVELKNEIALDKKKAVKPKKRQPNKHCRMLRLYKQNTPAVYM</sequence>
<dbReference type="Pfam" id="PF02922">
    <property type="entry name" value="CBM_48"/>
    <property type="match status" value="1"/>
</dbReference>
<dbReference type="Gene3D" id="2.60.40.1180">
    <property type="entry name" value="Golgi alpha-mannosidase II"/>
    <property type="match status" value="1"/>
</dbReference>
<comment type="pathway">
    <text evidence="3 10">Glycan biosynthesis; glycogen biosynthesis.</text>
</comment>
<dbReference type="Gene3D" id="2.60.40.10">
    <property type="entry name" value="Immunoglobulins"/>
    <property type="match status" value="1"/>
</dbReference>
<evidence type="ECO:0000256" key="7">
    <source>
        <dbReference type="ARBA" id="ARBA00022679"/>
    </source>
</evidence>
<evidence type="ECO:0000256" key="8">
    <source>
        <dbReference type="ARBA" id="ARBA00023056"/>
    </source>
</evidence>
<evidence type="ECO:0000313" key="12">
    <source>
        <dbReference type="EMBL" id="WDI04908.1"/>
    </source>
</evidence>
<keyword evidence="13" id="KW-1185">Reference proteome</keyword>
<dbReference type="EC" id="2.4.1.18" evidence="10"/>
<keyword evidence="9 10" id="KW-0119">Carbohydrate metabolism</keyword>
<comment type="function">
    <text evidence="2 10">Catalyzes the formation of the alpha-1,6-glucosidic linkages in glycogen by scission of a 1,4-alpha-linked oligosaccharide from growing alpha-1,4-glucan chains and the subsequent attachment of the oligosaccharide to the alpha-1,6 position.</text>
</comment>
<dbReference type="PIRSF" id="PIRSF000463">
    <property type="entry name" value="GlgB"/>
    <property type="match status" value="1"/>
</dbReference>
<dbReference type="InterPro" id="IPR013783">
    <property type="entry name" value="Ig-like_fold"/>
</dbReference>
<accession>A0ABY7XGJ5</accession>
<evidence type="ECO:0000256" key="10">
    <source>
        <dbReference type="HAMAP-Rule" id="MF_00685"/>
    </source>
</evidence>
<dbReference type="Gene3D" id="3.20.20.80">
    <property type="entry name" value="Glycosidases"/>
    <property type="match status" value="1"/>
</dbReference>
<dbReference type="CDD" id="cd02855">
    <property type="entry name" value="E_set_GBE_prok_N"/>
    <property type="match status" value="1"/>
</dbReference>
<evidence type="ECO:0000256" key="9">
    <source>
        <dbReference type="ARBA" id="ARBA00023277"/>
    </source>
</evidence>
<dbReference type="InterPro" id="IPR017853">
    <property type="entry name" value="GH"/>
</dbReference>
<dbReference type="Pfam" id="PF00128">
    <property type="entry name" value="Alpha-amylase"/>
    <property type="match status" value="2"/>
</dbReference>
<evidence type="ECO:0000256" key="2">
    <source>
        <dbReference type="ARBA" id="ARBA00002953"/>
    </source>
</evidence>
<evidence type="ECO:0000256" key="3">
    <source>
        <dbReference type="ARBA" id="ARBA00004964"/>
    </source>
</evidence>
<comment type="subunit">
    <text evidence="10">Monomer.</text>
</comment>
<feature type="active site" description="Proton donor" evidence="10">
    <location>
        <position position="377"/>
    </location>
</feature>
<reference evidence="12 13" key="1">
    <citation type="submission" date="2023-02" db="EMBL/GenBank/DDBJ databases">
        <title>Pathogen: clinical or host-associated sample.</title>
        <authorList>
            <person name="Hergert J."/>
            <person name="Casey R."/>
            <person name="Wagner J."/>
            <person name="Young E.L."/>
            <person name="Oakeson K.F."/>
        </authorList>
    </citation>
    <scope>NUCLEOTIDE SEQUENCE [LARGE SCALE GENOMIC DNA]</scope>
    <source>
        <strain evidence="12 13">2022CK-00829</strain>
    </source>
</reference>
<dbReference type="SMART" id="SM00642">
    <property type="entry name" value="Aamy"/>
    <property type="match status" value="1"/>
</dbReference>
<protein>
    <recommendedName>
        <fullName evidence="10">1,4-alpha-glucan branching enzyme GlgB</fullName>
        <ecNumber evidence="10">2.4.1.18</ecNumber>
    </recommendedName>
    <alternativeName>
        <fullName evidence="10">1,4-alpha-D-glucan:1,4-alpha-D-glucan 6-glucosyl-transferase</fullName>
    </alternativeName>
    <alternativeName>
        <fullName evidence="10">Alpha-(1-&gt;4)-glucan branching enzyme</fullName>
    </alternativeName>
    <alternativeName>
        <fullName evidence="10">Glycogen branching enzyme</fullName>
        <shortName evidence="10">BE</shortName>
    </alternativeName>
</protein>
<dbReference type="InterPro" id="IPR013780">
    <property type="entry name" value="Glyco_hydro_b"/>
</dbReference>
<dbReference type="Proteomes" id="UP001221519">
    <property type="component" value="Chromosome"/>
</dbReference>
<evidence type="ECO:0000256" key="4">
    <source>
        <dbReference type="ARBA" id="ARBA00009000"/>
    </source>
</evidence>
<dbReference type="NCBIfam" id="TIGR01515">
    <property type="entry name" value="branching_enzym"/>
    <property type="match status" value="1"/>
</dbReference>
<dbReference type="InterPro" id="IPR006047">
    <property type="entry name" value="GH13_cat_dom"/>
</dbReference>
<dbReference type="InterPro" id="IPR037439">
    <property type="entry name" value="Branching_enzy"/>
</dbReference>
<evidence type="ECO:0000256" key="6">
    <source>
        <dbReference type="ARBA" id="ARBA00022676"/>
    </source>
</evidence>
<keyword evidence="5 10" id="KW-0321">Glycogen metabolism</keyword>
<dbReference type="InterPro" id="IPR044143">
    <property type="entry name" value="GlgB_N_E_set_prok"/>
</dbReference>
<evidence type="ECO:0000259" key="11">
    <source>
        <dbReference type="SMART" id="SM00642"/>
    </source>
</evidence>
<comment type="catalytic activity">
    <reaction evidence="1 10">
        <text>Transfers a segment of a (1-&gt;4)-alpha-D-glucan chain to a primary hydroxy group in a similar glucan chain.</text>
        <dbReference type="EC" id="2.4.1.18"/>
    </reaction>
</comment>
<dbReference type="PANTHER" id="PTHR43651:SF3">
    <property type="entry name" value="1,4-ALPHA-GLUCAN-BRANCHING ENZYME"/>
    <property type="match status" value="1"/>
</dbReference>
<dbReference type="CDD" id="cd11322">
    <property type="entry name" value="AmyAc_Glg_BE"/>
    <property type="match status" value="1"/>
</dbReference>
<dbReference type="SUPFAM" id="SSF51011">
    <property type="entry name" value="Glycosyl hydrolase domain"/>
    <property type="match status" value="1"/>
</dbReference>
<dbReference type="EMBL" id="CP118108">
    <property type="protein sequence ID" value="WDI04908.1"/>
    <property type="molecule type" value="Genomic_DNA"/>
</dbReference>
<dbReference type="NCBIfam" id="NF008967">
    <property type="entry name" value="PRK12313.1"/>
    <property type="match status" value="1"/>
</dbReference>
<dbReference type="InterPro" id="IPR006407">
    <property type="entry name" value="GlgB"/>
</dbReference>
<comment type="similarity">
    <text evidence="4 10">Belongs to the glycosyl hydrolase 13 family. GlgB subfamily.</text>
</comment>
<feature type="domain" description="Glycosyl hydrolase family 13 catalytic" evidence="11">
    <location>
        <begin position="180"/>
        <end position="529"/>
    </location>
</feature>
<dbReference type="InterPro" id="IPR006048">
    <property type="entry name" value="A-amylase/branching_C"/>
</dbReference>
<evidence type="ECO:0000313" key="13">
    <source>
        <dbReference type="Proteomes" id="UP001221519"/>
    </source>
</evidence>
<dbReference type="Pfam" id="PF02806">
    <property type="entry name" value="Alpha-amylase_C"/>
    <property type="match status" value="1"/>
</dbReference>
<dbReference type="HAMAP" id="MF_00685">
    <property type="entry name" value="GlgB"/>
    <property type="match status" value="1"/>
</dbReference>
<dbReference type="SUPFAM" id="SSF51445">
    <property type="entry name" value="(Trans)glycosidases"/>
    <property type="match status" value="1"/>
</dbReference>
<dbReference type="NCBIfam" id="NF003811">
    <property type="entry name" value="PRK05402.1"/>
    <property type="match status" value="1"/>
</dbReference>
<evidence type="ECO:0000256" key="5">
    <source>
        <dbReference type="ARBA" id="ARBA00022600"/>
    </source>
</evidence>
<keyword evidence="8 10" id="KW-0320">Glycogen biosynthesis</keyword>
<organism evidence="12 13">
    <name type="scientific">Paenibacillus urinalis</name>
    <dbReference type="NCBI Taxonomy" id="521520"/>
    <lineage>
        <taxon>Bacteria</taxon>
        <taxon>Bacillati</taxon>
        <taxon>Bacillota</taxon>
        <taxon>Bacilli</taxon>
        <taxon>Bacillales</taxon>
        <taxon>Paenibacillaceae</taxon>
        <taxon>Paenibacillus</taxon>
    </lineage>
</organism>
<dbReference type="PANTHER" id="PTHR43651">
    <property type="entry name" value="1,4-ALPHA-GLUCAN-BRANCHING ENZYME"/>
    <property type="match status" value="1"/>
</dbReference>
<keyword evidence="7 10" id="KW-0808">Transferase</keyword>
<feature type="active site" description="Nucleophile" evidence="10">
    <location>
        <position position="324"/>
    </location>
</feature>
<evidence type="ECO:0000256" key="1">
    <source>
        <dbReference type="ARBA" id="ARBA00000826"/>
    </source>
</evidence>
<name>A0ABY7XGJ5_9BACL</name>
<gene>
    <name evidence="10 12" type="primary">glgB</name>
    <name evidence="12" type="ORF">PUW25_16000</name>
</gene>